<comment type="caution">
    <text evidence="2">The sequence shown here is derived from an EMBL/GenBank/DDBJ whole genome shotgun (WGS) entry which is preliminary data.</text>
</comment>
<organism evidence="2 3">
    <name type="scientific">Snodgrassella alvi</name>
    <dbReference type="NCBI Taxonomy" id="1196083"/>
    <lineage>
        <taxon>Bacteria</taxon>
        <taxon>Pseudomonadati</taxon>
        <taxon>Pseudomonadota</taxon>
        <taxon>Betaproteobacteria</taxon>
        <taxon>Neisseriales</taxon>
        <taxon>Neisseriaceae</taxon>
        <taxon>Snodgrassella</taxon>
    </lineage>
</organism>
<dbReference type="AlphaFoldDB" id="A0A2N9XM38"/>
<sequence length="73" mass="8615">MLYIIKYLNINILEQIRINRQLLNPVISISYFISVHRIVISSSRDDTRILVIYVLLVAYAVFIISVLTDYFHD</sequence>
<accession>A0A2N9XM38</accession>
<gene>
    <name evidence="2" type="ORF">BHC46_02045</name>
</gene>
<protein>
    <submittedName>
        <fullName evidence="2">Uncharacterized protein</fullName>
    </submittedName>
</protein>
<evidence type="ECO:0000256" key="1">
    <source>
        <dbReference type="SAM" id="Phobius"/>
    </source>
</evidence>
<dbReference type="Proteomes" id="UP000229970">
    <property type="component" value="Unassembled WGS sequence"/>
</dbReference>
<keyword evidence="1" id="KW-1133">Transmembrane helix</keyword>
<evidence type="ECO:0000313" key="2">
    <source>
        <dbReference type="EMBL" id="PIT49393.1"/>
    </source>
</evidence>
<keyword evidence="1" id="KW-0472">Membrane</keyword>
<feature type="transmembrane region" description="Helical" evidence="1">
    <location>
        <begin position="51"/>
        <end position="71"/>
    </location>
</feature>
<name>A0A2N9XM38_9NEIS</name>
<proteinExistence type="predicted"/>
<keyword evidence="1" id="KW-0812">Transmembrane</keyword>
<evidence type="ECO:0000313" key="3">
    <source>
        <dbReference type="Proteomes" id="UP000229970"/>
    </source>
</evidence>
<dbReference type="EMBL" id="MEIP01000010">
    <property type="protein sequence ID" value="PIT49393.1"/>
    <property type="molecule type" value="Genomic_DNA"/>
</dbReference>
<reference evidence="2 3" key="1">
    <citation type="journal article" date="2017" name="MBio">
        <title>Type VI secretion-mediated competition in the bee gut microbiome.</title>
        <authorList>
            <person name="Steele M.I."/>
            <person name="Kwong W.K."/>
            <person name="Powell J.E."/>
            <person name="Whiteley M."/>
            <person name="Moran N.A."/>
        </authorList>
    </citation>
    <scope>NUCLEOTIDE SEQUENCE [LARGE SCALE GENOMIC DNA]</scope>
    <source>
        <strain evidence="2 3">Ruf1-X</strain>
    </source>
</reference>